<sequence>MTAEANVYCIKDTIIVLICRVDSFLKVDLEIHVEFSLQRQVKFKTSSEAWKLKSRYYHDKLDPTRRLSNSIKNERIRKGICSMECSTEGCMLNSNSDPNKTLVQVEVVFTSSELENNVKSKSSKEIRS</sequence>
<dbReference type="EMBL" id="JACXVP010000002">
    <property type="protein sequence ID" value="KAG5623728.1"/>
    <property type="molecule type" value="Genomic_DNA"/>
</dbReference>
<protein>
    <submittedName>
        <fullName evidence="1">Uncharacterized protein</fullName>
    </submittedName>
</protein>
<evidence type="ECO:0000313" key="2">
    <source>
        <dbReference type="Proteomes" id="UP000824120"/>
    </source>
</evidence>
<dbReference type="Proteomes" id="UP000824120">
    <property type="component" value="Chromosome 2"/>
</dbReference>
<name>A0A9J6AGN0_SOLCO</name>
<accession>A0A9J6AGN0</accession>
<reference evidence="1 2" key="1">
    <citation type="submission" date="2020-09" db="EMBL/GenBank/DDBJ databases">
        <title>De no assembly of potato wild relative species, Solanum commersonii.</title>
        <authorList>
            <person name="Cho K."/>
        </authorList>
    </citation>
    <scope>NUCLEOTIDE SEQUENCE [LARGE SCALE GENOMIC DNA]</scope>
    <source>
        <strain evidence="1">LZ3.2</strain>
        <tissue evidence="1">Leaf</tissue>
    </source>
</reference>
<evidence type="ECO:0000313" key="1">
    <source>
        <dbReference type="EMBL" id="KAG5623728.1"/>
    </source>
</evidence>
<gene>
    <name evidence="1" type="ORF">H5410_008946</name>
</gene>
<comment type="caution">
    <text evidence="1">The sequence shown here is derived from an EMBL/GenBank/DDBJ whole genome shotgun (WGS) entry which is preliminary data.</text>
</comment>
<dbReference type="AlphaFoldDB" id="A0A9J6AGN0"/>
<proteinExistence type="predicted"/>
<organism evidence="1 2">
    <name type="scientific">Solanum commersonii</name>
    <name type="common">Commerson's wild potato</name>
    <name type="synonym">Commerson's nightshade</name>
    <dbReference type="NCBI Taxonomy" id="4109"/>
    <lineage>
        <taxon>Eukaryota</taxon>
        <taxon>Viridiplantae</taxon>
        <taxon>Streptophyta</taxon>
        <taxon>Embryophyta</taxon>
        <taxon>Tracheophyta</taxon>
        <taxon>Spermatophyta</taxon>
        <taxon>Magnoliopsida</taxon>
        <taxon>eudicotyledons</taxon>
        <taxon>Gunneridae</taxon>
        <taxon>Pentapetalae</taxon>
        <taxon>asterids</taxon>
        <taxon>lamiids</taxon>
        <taxon>Solanales</taxon>
        <taxon>Solanaceae</taxon>
        <taxon>Solanoideae</taxon>
        <taxon>Solaneae</taxon>
        <taxon>Solanum</taxon>
    </lineage>
</organism>
<keyword evidence="2" id="KW-1185">Reference proteome</keyword>